<keyword evidence="2" id="KW-1185">Reference proteome</keyword>
<evidence type="ECO:0000313" key="2">
    <source>
        <dbReference type="Proteomes" id="UP001149090"/>
    </source>
</evidence>
<reference evidence="1" key="1">
    <citation type="submission" date="2022-10" db="EMBL/GenBank/DDBJ databases">
        <title>Novel sulphate-reducing endosymbionts in the free-living metamonad Anaeramoeba.</title>
        <authorList>
            <person name="Jerlstrom-Hultqvist J."/>
            <person name="Cepicka I."/>
            <person name="Gallot-Lavallee L."/>
            <person name="Salas-Leiva D."/>
            <person name="Curtis B.A."/>
            <person name="Zahonova K."/>
            <person name="Pipaliya S."/>
            <person name="Dacks J."/>
            <person name="Roger A.J."/>
        </authorList>
    </citation>
    <scope>NUCLEOTIDE SEQUENCE</scope>
    <source>
        <strain evidence="1">BMAN</strain>
    </source>
</reference>
<name>A0A9Q0LH96_ANAIG</name>
<dbReference type="AlphaFoldDB" id="A0A9Q0LH96"/>
<organism evidence="1 2">
    <name type="scientific">Anaeramoeba ignava</name>
    <name type="common">Anaerobic marine amoeba</name>
    <dbReference type="NCBI Taxonomy" id="1746090"/>
    <lineage>
        <taxon>Eukaryota</taxon>
        <taxon>Metamonada</taxon>
        <taxon>Anaeramoebidae</taxon>
        <taxon>Anaeramoeba</taxon>
    </lineage>
</organism>
<accession>A0A9Q0LH96</accession>
<protein>
    <recommendedName>
        <fullName evidence="3">PAS domain-containing protein</fullName>
    </recommendedName>
</protein>
<evidence type="ECO:0008006" key="3">
    <source>
        <dbReference type="Google" id="ProtNLM"/>
    </source>
</evidence>
<proteinExistence type="predicted"/>
<evidence type="ECO:0000313" key="1">
    <source>
        <dbReference type="EMBL" id="KAJ5073326.1"/>
    </source>
</evidence>
<sequence length="223" mass="25969">MGNKVLKRKETKIYYSMVQKSKEAITIINLDGTFNFANESAIRCFCVPSLEYLFNHDIYTISPKNQPFLLKDSQSTFDSILQKLNSENEENWLDCSAISLTINNKQVIQVLLIEIFPMNQEKLEELRKDFELGIFNQEIEDLIRSSFYPLLKNNKKQNSTPKIAKKRSVSVAYPSNQLQSKSDSNINFNLTQIKMIMKMLIILKLKMINIFLNQHLVILNLKH</sequence>
<dbReference type="Proteomes" id="UP001149090">
    <property type="component" value="Unassembled WGS sequence"/>
</dbReference>
<comment type="caution">
    <text evidence="1">The sequence shown here is derived from an EMBL/GenBank/DDBJ whole genome shotgun (WGS) entry which is preliminary data.</text>
</comment>
<gene>
    <name evidence="1" type="ORF">M0811_08734</name>
</gene>
<dbReference type="EMBL" id="JAPDFW010000075">
    <property type="protein sequence ID" value="KAJ5073326.1"/>
    <property type="molecule type" value="Genomic_DNA"/>
</dbReference>